<evidence type="ECO:0000313" key="7">
    <source>
        <dbReference type="EMBL" id="OTF77880.1"/>
    </source>
</evidence>
<dbReference type="Pfam" id="PF00085">
    <property type="entry name" value="Thioredoxin"/>
    <property type="match status" value="1"/>
</dbReference>
<keyword evidence="3 5" id="KW-1133">Transmembrane helix</keyword>
<accession>A0A1Y3BAE8</accession>
<proteinExistence type="predicted"/>
<keyword evidence="2 5" id="KW-0812">Transmembrane</keyword>
<comment type="subcellular location">
    <subcellularLocation>
        <location evidence="1">Membrane</location>
        <topology evidence="1">Single-pass membrane protein</topology>
    </subcellularLocation>
</comment>
<dbReference type="InterPro" id="IPR036249">
    <property type="entry name" value="Thioredoxin-like_sf"/>
</dbReference>
<evidence type="ECO:0000313" key="8">
    <source>
        <dbReference type="Proteomes" id="UP000194236"/>
    </source>
</evidence>
<dbReference type="AlphaFoldDB" id="A0A1Y3BAE8"/>
<dbReference type="EMBL" id="MUJZ01030464">
    <property type="protein sequence ID" value="OTF77880.1"/>
    <property type="molecule type" value="Genomic_DNA"/>
</dbReference>
<dbReference type="SUPFAM" id="SSF52833">
    <property type="entry name" value="Thioredoxin-like"/>
    <property type="match status" value="1"/>
</dbReference>
<reference evidence="7 8" key="1">
    <citation type="submission" date="2017-03" db="EMBL/GenBank/DDBJ databases">
        <title>Genome Survey of Euroglyphus maynei.</title>
        <authorList>
            <person name="Arlian L.G."/>
            <person name="Morgan M.S."/>
            <person name="Rider S.D."/>
        </authorList>
    </citation>
    <scope>NUCLEOTIDE SEQUENCE [LARGE SCALE GENOMIC DNA]</scope>
    <source>
        <strain evidence="7">Arlian Lab</strain>
        <tissue evidence="7">Whole body</tissue>
    </source>
</reference>
<evidence type="ECO:0000259" key="6">
    <source>
        <dbReference type="Pfam" id="PF00085"/>
    </source>
</evidence>
<comment type="caution">
    <text evidence="7">The sequence shown here is derived from an EMBL/GenBank/DDBJ whole genome shotgun (WGS) entry which is preliminary data.</text>
</comment>
<evidence type="ECO:0000256" key="4">
    <source>
        <dbReference type="ARBA" id="ARBA00023136"/>
    </source>
</evidence>
<dbReference type="GO" id="GO:0016853">
    <property type="term" value="F:isomerase activity"/>
    <property type="evidence" value="ECO:0007669"/>
    <property type="project" value="UniProtKB-KW"/>
</dbReference>
<evidence type="ECO:0000256" key="1">
    <source>
        <dbReference type="ARBA" id="ARBA00004167"/>
    </source>
</evidence>
<evidence type="ECO:0000256" key="2">
    <source>
        <dbReference type="ARBA" id="ARBA00022692"/>
    </source>
</evidence>
<sequence length="393" mass="45482">PVWALVAQQLHNLDANIVVGRVDCTKYLTAASHFTIRGFPTILYINSQKQIEFKGERTREDIIDFALRVHGPPIRYLSSCDQLNDLVQDGRRVIFINFGPEADGNFTRLAAKFQPHDWFFRSLMLCQDFQPGIYALKSKNVNAKFGMLTVGFSLKKMIISNLKDYQTHDDLTAWIRRHRFPHFTRFTSTNLHMALNSHKLLAITIVEEYRTSGKLIGQKNIVFKNIMESIANEYSNKEDHFLFGYSSDLITMNSLAIRTIQPIPNLLILNSTTLRYYLLSDNFEEIGDTFQTIRTNIQKFLEQIIDDPETLIYYGGDSYVHRIIRLFFDTFTTILTMYHGNPVLTLLLLGLPSSFLAIIVYMTCCSDFLDARDDDDLIDDQDDEQDDQHEKRD</sequence>
<protein>
    <submittedName>
        <fullName evidence="7">Disulfide-isomerase TMX3-like protein</fullName>
    </submittedName>
</protein>
<evidence type="ECO:0000256" key="3">
    <source>
        <dbReference type="ARBA" id="ARBA00022989"/>
    </source>
</evidence>
<dbReference type="InterPro" id="IPR013766">
    <property type="entry name" value="Thioredoxin_domain"/>
</dbReference>
<feature type="domain" description="Thioredoxin" evidence="6">
    <location>
        <begin position="1"/>
        <end position="65"/>
    </location>
</feature>
<dbReference type="GO" id="GO:0016020">
    <property type="term" value="C:membrane"/>
    <property type="evidence" value="ECO:0007669"/>
    <property type="project" value="UniProtKB-SubCell"/>
</dbReference>
<keyword evidence="7" id="KW-0413">Isomerase</keyword>
<evidence type="ECO:0000256" key="5">
    <source>
        <dbReference type="SAM" id="Phobius"/>
    </source>
</evidence>
<organism evidence="7 8">
    <name type="scientific">Euroglyphus maynei</name>
    <name type="common">Mayne's house dust mite</name>
    <dbReference type="NCBI Taxonomy" id="6958"/>
    <lineage>
        <taxon>Eukaryota</taxon>
        <taxon>Metazoa</taxon>
        <taxon>Ecdysozoa</taxon>
        <taxon>Arthropoda</taxon>
        <taxon>Chelicerata</taxon>
        <taxon>Arachnida</taxon>
        <taxon>Acari</taxon>
        <taxon>Acariformes</taxon>
        <taxon>Sarcoptiformes</taxon>
        <taxon>Astigmata</taxon>
        <taxon>Psoroptidia</taxon>
        <taxon>Analgoidea</taxon>
        <taxon>Pyroglyphidae</taxon>
        <taxon>Pyroglyphinae</taxon>
        <taxon>Euroglyphus</taxon>
    </lineage>
</organism>
<keyword evidence="4 5" id="KW-0472">Membrane</keyword>
<name>A0A1Y3BAE8_EURMA</name>
<gene>
    <name evidence="7" type="ORF">BLA29_004525</name>
</gene>
<feature type="non-terminal residue" evidence="7">
    <location>
        <position position="1"/>
    </location>
</feature>
<dbReference type="GO" id="GO:0005783">
    <property type="term" value="C:endoplasmic reticulum"/>
    <property type="evidence" value="ECO:0007669"/>
    <property type="project" value="TreeGrafter"/>
</dbReference>
<dbReference type="PANTHER" id="PTHR46426:SF1">
    <property type="entry name" value="PROTEIN DISULFIDE-ISOMERASE TMX3"/>
    <property type="match status" value="1"/>
</dbReference>
<feature type="transmembrane region" description="Helical" evidence="5">
    <location>
        <begin position="343"/>
        <end position="362"/>
    </location>
</feature>
<dbReference type="Gene3D" id="3.40.30.10">
    <property type="entry name" value="Glutaredoxin"/>
    <property type="match status" value="1"/>
</dbReference>
<dbReference type="InterPro" id="IPR052250">
    <property type="entry name" value="PDI_TMX3"/>
</dbReference>
<dbReference type="Proteomes" id="UP000194236">
    <property type="component" value="Unassembled WGS sequence"/>
</dbReference>
<dbReference type="PANTHER" id="PTHR46426">
    <property type="entry name" value="PROTEIN DISULFIDE-ISOMERASE TMX3"/>
    <property type="match status" value="1"/>
</dbReference>
<dbReference type="OrthoDB" id="74910at2759"/>
<keyword evidence="8" id="KW-1185">Reference proteome</keyword>